<dbReference type="PROSITE" id="PS51257">
    <property type="entry name" value="PROKAR_LIPOPROTEIN"/>
    <property type="match status" value="1"/>
</dbReference>
<dbReference type="Proteomes" id="UP000294721">
    <property type="component" value="Unassembled WGS sequence"/>
</dbReference>
<dbReference type="Proteomes" id="UP000829756">
    <property type="component" value="Chromosome"/>
</dbReference>
<dbReference type="EMBL" id="SLXE01000015">
    <property type="protein sequence ID" value="TCP05945.1"/>
    <property type="molecule type" value="Genomic_DNA"/>
</dbReference>
<protein>
    <recommendedName>
        <fullName evidence="6">Lipoprotein</fullName>
    </recommendedName>
</protein>
<keyword evidence="4" id="KW-1185">Reference proteome</keyword>
<dbReference type="KEGG" id="usu:LVJ78_03740"/>
<name>A0AAE9GWA0_9NEIS</name>
<evidence type="ECO:0008006" key="6">
    <source>
        <dbReference type="Google" id="ProtNLM"/>
    </source>
</evidence>
<reference evidence="2 4" key="1">
    <citation type="submission" date="2019-03" db="EMBL/GenBank/DDBJ databases">
        <title>Genomic Encyclopedia of Type Strains, Phase IV (KMG-IV): sequencing the most valuable type-strain genomes for metagenomic binning, comparative biology and taxonomic classification.</title>
        <authorList>
            <person name="Goeker M."/>
        </authorList>
    </citation>
    <scope>NUCLEOTIDE SEQUENCE [LARGE SCALE GENOMIC DNA]</scope>
    <source>
        <strain evidence="2 4">DSM 17474</strain>
    </source>
</reference>
<gene>
    <name evidence="2" type="ORF">EV680_1151</name>
    <name evidence="3" type="ORF">LVJ78_03740</name>
</gene>
<feature type="chain" id="PRO_5042182053" description="Lipoprotein" evidence="1">
    <location>
        <begin position="20"/>
        <end position="139"/>
    </location>
</feature>
<dbReference type="AlphaFoldDB" id="A0AAE9GWA0"/>
<evidence type="ECO:0000256" key="1">
    <source>
        <dbReference type="SAM" id="SignalP"/>
    </source>
</evidence>
<keyword evidence="1" id="KW-0732">Signal</keyword>
<accession>A0AAE9GWA0</accession>
<evidence type="ECO:0000313" key="4">
    <source>
        <dbReference type="Proteomes" id="UP000294721"/>
    </source>
</evidence>
<reference evidence="3" key="3">
    <citation type="journal article" date="2022" name="Res Sq">
        <title>Evolution of multicellular longitudinally dividing oral cavity symbionts (Neisseriaceae).</title>
        <authorList>
            <person name="Nyongesa S."/>
            <person name="Weber P."/>
            <person name="Bernet E."/>
            <person name="Pullido F."/>
            <person name="Nieckarz M."/>
            <person name="Delaby M."/>
            <person name="Nieves C."/>
            <person name="Viehboeck T."/>
            <person name="Krause N."/>
            <person name="Rivera-Millot A."/>
            <person name="Nakamura A."/>
            <person name="Vischer N."/>
            <person name="VanNieuwenhze M."/>
            <person name="Brun Y."/>
            <person name="Cava F."/>
            <person name="Bulgheresi S."/>
            <person name="Veyrier F."/>
        </authorList>
    </citation>
    <scope>NUCLEOTIDE SEQUENCE</scope>
    <source>
        <strain evidence="3">1258/02</strain>
    </source>
</reference>
<dbReference type="EMBL" id="CP091507">
    <property type="protein sequence ID" value="UOO80134.1"/>
    <property type="molecule type" value="Genomic_DNA"/>
</dbReference>
<reference evidence="3" key="2">
    <citation type="submission" date="2021-12" db="EMBL/GenBank/DDBJ databases">
        <authorList>
            <person name="Veyrier F.J."/>
        </authorList>
    </citation>
    <scope>NUCLEOTIDE SEQUENCE</scope>
    <source>
        <strain evidence="3">1258/02</strain>
    </source>
</reference>
<organism evidence="3 5">
    <name type="scientific">Uruburuella suis</name>
    <dbReference type="NCBI Taxonomy" id="252130"/>
    <lineage>
        <taxon>Bacteria</taxon>
        <taxon>Pseudomonadati</taxon>
        <taxon>Pseudomonadota</taxon>
        <taxon>Betaproteobacteria</taxon>
        <taxon>Neisseriales</taxon>
        <taxon>Neisseriaceae</taxon>
        <taxon>Uruburuella</taxon>
    </lineage>
</organism>
<sequence>MPQLIKRAALLLGTLATLAACQHTPPSAAADTALDGRYASEGYAQRAQGYDWVMVTVRGQADNKLAIDINSRSDIKKPTCRFSGEAVKTAENRYEIGDKGSRLIFVFSPNSLSIDSADPVALHYPCSGGASLADVYHKL</sequence>
<evidence type="ECO:0000313" key="5">
    <source>
        <dbReference type="Proteomes" id="UP000829756"/>
    </source>
</evidence>
<feature type="signal peptide" evidence="1">
    <location>
        <begin position="1"/>
        <end position="19"/>
    </location>
</feature>
<evidence type="ECO:0000313" key="3">
    <source>
        <dbReference type="EMBL" id="UOO80134.1"/>
    </source>
</evidence>
<dbReference type="RefSeq" id="WP_132953950.1">
    <property type="nucleotide sequence ID" value="NZ_CP091507.1"/>
</dbReference>
<proteinExistence type="predicted"/>
<evidence type="ECO:0000313" key="2">
    <source>
        <dbReference type="EMBL" id="TCP05945.1"/>
    </source>
</evidence>